<keyword evidence="4 6" id="KW-0697">Rotamase</keyword>
<dbReference type="Pfam" id="PF13616">
    <property type="entry name" value="Rotamase_3"/>
    <property type="match status" value="1"/>
</dbReference>
<dbReference type="RefSeq" id="WP_092590196.1">
    <property type="nucleotide sequence ID" value="NZ_FMWL01000005.1"/>
</dbReference>
<feature type="domain" description="PpiC" evidence="9">
    <location>
        <begin position="159"/>
        <end position="249"/>
    </location>
</feature>
<dbReference type="STRING" id="1120920.SAMN03080599_01417"/>
<keyword evidence="8" id="KW-0472">Membrane</keyword>
<dbReference type="InterPro" id="IPR023058">
    <property type="entry name" value="PPIase_PpiC_CS"/>
</dbReference>
<dbReference type="InterPro" id="IPR050245">
    <property type="entry name" value="PrsA_foldase"/>
</dbReference>
<dbReference type="EC" id="5.2.1.8" evidence="2"/>
<dbReference type="Gene3D" id="1.10.4030.10">
    <property type="entry name" value="Porin chaperone SurA, peptide-binding domain"/>
    <property type="match status" value="1"/>
</dbReference>
<gene>
    <name evidence="10" type="ORF">SAMN03080599_01417</name>
</gene>
<feature type="coiled-coil region" evidence="7">
    <location>
        <begin position="72"/>
        <end position="99"/>
    </location>
</feature>
<evidence type="ECO:0000256" key="4">
    <source>
        <dbReference type="ARBA" id="ARBA00023110"/>
    </source>
</evidence>
<accession>A0A1G5RXB2</accession>
<evidence type="ECO:0000313" key="11">
    <source>
        <dbReference type="Proteomes" id="UP000199208"/>
    </source>
</evidence>
<keyword evidence="8" id="KW-0812">Transmembrane</keyword>
<protein>
    <recommendedName>
        <fullName evidence="2">peptidylprolyl isomerase</fullName>
        <ecNumber evidence="2">5.2.1.8</ecNumber>
    </recommendedName>
</protein>
<feature type="transmembrane region" description="Helical" evidence="8">
    <location>
        <begin position="7"/>
        <end position="29"/>
    </location>
</feature>
<dbReference type="OrthoDB" id="14196at2"/>
<keyword evidence="3" id="KW-0732">Signal</keyword>
<reference evidence="10 11" key="1">
    <citation type="submission" date="2016-10" db="EMBL/GenBank/DDBJ databases">
        <authorList>
            <person name="de Groot N.N."/>
        </authorList>
    </citation>
    <scope>NUCLEOTIDE SEQUENCE [LARGE SCALE GENOMIC DNA]</scope>
    <source>
        <strain evidence="10 11">DSM 2784</strain>
    </source>
</reference>
<organism evidence="10 11">
    <name type="scientific">Acidaminobacter hydrogenoformans DSM 2784</name>
    <dbReference type="NCBI Taxonomy" id="1120920"/>
    <lineage>
        <taxon>Bacteria</taxon>
        <taxon>Bacillati</taxon>
        <taxon>Bacillota</taxon>
        <taxon>Clostridia</taxon>
        <taxon>Peptostreptococcales</taxon>
        <taxon>Acidaminobacteraceae</taxon>
        <taxon>Acidaminobacter</taxon>
    </lineage>
</organism>
<evidence type="ECO:0000256" key="6">
    <source>
        <dbReference type="PROSITE-ProRule" id="PRU00278"/>
    </source>
</evidence>
<dbReference type="PROSITE" id="PS01096">
    <property type="entry name" value="PPIC_PPIASE_1"/>
    <property type="match status" value="1"/>
</dbReference>
<dbReference type="GO" id="GO:0003755">
    <property type="term" value="F:peptidyl-prolyl cis-trans isomerase activity"/>
    <property type="evidence" value="ECO:0007669"/>
    <property type="project" value="UniProtKB-KW"/>
</dbReference>
<keyword evidence="8" id="KW-1133">Transmembrane helix</keyword>
<keyword evidence="5 6" id="KW-0413">Isomerase</keyword>
<dbReference type="SUPFAM" id="SSF54534">
    <property type="entry name" value="FKBP-like"/>
    <property type="match status" value="1"/>
</dbReference>
<proteinExistence type="predicted"/>
<name>A0A1G5RXB2_9FIRM</name>
<dbReference type="Proteomes" id="UP000199208">
    <property type="component" value="Unassembled WGS sequence"/>
</dbReference>
<dbReference type="PROSITE" id="PS50198">
    <property type="entry name" value="PPIC_PPIASE_2"/>
    <property type="match status" value="1"/>
</dbReference>
<evidence type="ECO:0000256" key="8">
    <source>
        <dbReference type="SAM" id="Phobius"/>
    </source>
</evidence>
<comment type="catalytic activity">
    <reaction evidence="1">
        <text>[protein]-peptidylproline (omega=180) = [protein]-peptidylproline (omega=0)</text>
        <dbReference type="Rhea" id="RHEA:16237"/>
        <dbReference type="Rhea" id="RHEA-COMP:10747"/>
        <dbReference type="Rhea" id="RHEA-COMP:10748"/>
        <dbReference type="ChEBI" id="CHEBI:83833"/>
        <dbReference type="ChEBI" id="CHEBI:83834"/>
        <dbReference type="EC" id="5.2.1.8"/>
    </reaction>
</comment>
<keyword evidence="11" id="KW-1185">Reference proteome</keyword>
<feature type="coiled-coil region" evidence="7">
    <location>
        <begin position="244"/>
        <end position="271"/>
    </location>
</feature>
<dbReference type="Pfam" id="PF13624">
    <property type="entry name" value="SurA_N_3"/>
    <property type="match status" value="1"/>
</dbReference>
<dbReference type="InterPro" id="IPR046357">
    <property type="entry name" value="PPIase_dom_sf"/>
</dbReference>
<dbReference type="EMBL" id="FMWL01000005">
    <property type="protein sequence ID" value="SCZ78752.1"/>
    <property type="molecule type" value="Genomic_DNA"/>
</dbReference>
<keyword evidence="7" id="KW-0175">Coiled coil</keyword>
<evidence type="ECO:0000256" key="7">
    <source>
        <dbReference type="SAM" id="Coils"/>
    </source>
</evidence>
<dbReference type="PANTHER" id="PTHR47245">
    <property type="entry name" value="PEPTIDYLPROLYL ISOMERASE"/>
    <property type="match status" value="1"/>
</dbReference>
<dbReference type="AlphaFoldDB" id="A0A1G5RXB2"/>
<evidence type="ECO:0000259" key="9">
    <source>
        <dbReference type="PROSITE" id="PS50198"/>
    </source>
</evidence>
<evidence type="ECO:0000256" key="3">
    <source>
        <dbReference type="ARBA" id="ARBA00022729"/>
    </source>
</evidence>
<dbReference type="InterPro" id="IPR027304">
    <property type="entry name" value="Trigger_fact/SurA_dom_sf"/>
</dbReference>
<evidence type="ECO:0000256" key="1">
    <source>
        <dbReference type="ARBA" id="ARBA00000971"/>
    </source>
</evidence>
<dbReference type="Gene3D" id="3.10.50.40">
    <property type="match status" value="1"/>
</dbReference>
<evidence type="ECO:0000256" key="5">
    <source>
        <dbReference type="ARBA" id="ARBA00023235"/>
    </source>
</evidence>
<dbReference type="SUPFAM" id="SSF109998">
    <property type="entry name" value="Triger factor/SurA peptide-binding domain-like"/>
    <property type="match status" value="1"/>
</dbReference>
<evidence type="ECO:0000313" key="10">
    <source>
        <dbReference type="EMBL" id="SCZ78752.1"/>
    </source>
</evidence>
<sequence>MKNNFRVIITVVVIIALLAGSVYIGVGAFRTTGSGDTVATVGSEKITKDDLYDYMVKQSGQQALDALISEKIIELEAEKNNVKVEASEIDEEIATYEEMYGGKESLEAALASSGFDMDYLRGNIETNLMIKKILEPTIEITETEISDYFTQNKASFDQQEQVSARHILVETVETANEILGKLNAGEEFEALASAYSIDTSNKDIGGSLGFFGRGQMVPAFEEAAFTAEVGKVVGPVETDYGYHLLIVDEKVEAVEATLEEKKEEVRDTLLDQKIQSQVTTWLDEKYQEYNINISM</sequence>
<dbReference type="PANTHER" id="PTHR47245:SF1">
    <property type="entry name" value="FOLDASE PROTEIN PRSA"/>
    <property type="match status" value="1"/>
</dbReference>
<dbReference type="InterPro" id="IPR000297">
    <property type="entry name" value="PPIase_PpiC"/>
</dbReference>
<evidence type="ECO:0000256" key="2">
    <source>
        <dbReference type="ARBA" id="ARBA00013194"/>
    </source>
</evidence>